<dbReference type="NCBIfam" id="TIGR04131">
    <property type="entry name" value="Bac_Flav_CTERM"/>
    <property type="match status" value="1"/>
</dbReference>
<name>A0A3G2L9V1_9FLAO</name>
<sequence length="959" mass="102881">MTNLQQKRFLVNGILLLLAVLFTSEMYSQCAGTDNSVTVCNKDSDENNKTFDLFAQLGGTPTLGGSWSTNDPANFFALDRNTGIVNLWDVKNSGFHEFTYTNDNCGESAVVTVILGGYPGEDNIDGSADACGDDPAVNLHSFIGDETEGKFQDFNGSWAAVTPGAGDHLTQNFFNAADAGVGIYEFTHTVPSVGTCPSRQVSLILEVQRPANSGVGSALTVCTSDDLSSMTNYDLNTLLVDEDINGTWSEGPSTNQLDDLTDSTVDVQAIRDNNGPGTYTFTYTVYPSHAVCTISQTSVDIIILPTLQGTMEATNFCSGPNTYRVELSSYNTTLISDGTYGGNYSLSSLSGTFSATTSIVLANDGTGYFDIDASTVPMNEIVTISIESLGAEVCPDIQVPPVDFIVTDPNATATDSCLGSDVPISLTNIHDASLSLANGSYNVDYTITDTDGIESNFSISDVAFNSGNGSFEIPALQLPEAGSYDISLTVQSGFTLGCDITTSFTVIPPPADIVLDLLVDNSCNATQIEVQIDAPNLADGSYDITYDVVSQSSGQVVLENTINFKGGTASYDLDVASLEQGNYTVSVRSTQDDTTACRTTFEFEESENFAIEGIPALPIAELNQNFCLSDFASNPPSLADIQVTANGEILFYATESDMDILPLDTELVDGEDYFISNTDPNNNCEGSNRIRVITTLSNPEGPSALNTNPTFCASEQATVLELNPSVSANGTVTWYDNATGGNPLDNSTLLVDGTSYFAANTESTGCSSTERVEIIPTVYGLEPVSLAFSTIALCGLDNPTIYDLRTIEGDNPYEVLWYDTPEEGNPLDDQTLLQSETTYYAVSFNPDTGCMNPERMAVTVDLTNCDPEDYGFFIPDGFSPNADGRNDTFFVPNIEIIFPDFTLEILNRYGASLFKGDRSNPAWDGSEGGKTAPNGVYFYVINYNKDGHQPIQGRLYLNR</sequence>
<dbReference type="EMBL" id="CP032050">
    <property type="protein sequence ID" value="AYN69020.1"/>
    <property type="molecule type" value="Genomic_DNA"/>
</dbReference>
<dbReference type="AlphaFoldDB" id="A0A3G2L9V1"/>
<evidence type="ECO:0000313" key="3">
    <source>
        <dbReference type="Proteomes" id="UP000276309"/>
    </source>
</evidence>
<organism evidence="2 3">
    <name type="scientific">Euzebyella marina</name>
    <dbReference type="NCBI Taxonomy" id="1761453"/>
    <lineage>
        <taxon>Bacteria</taxon>
        <taxon>Pseudomonadati</taxon>
        <taxon>Bacteroidota</taxon>
        <taxon>Flavobacteriia</taxon>
        <taxon>Flavobacteriales</taxon>
        <taxon>Flavobacteriaceae</taxon>
        <taxon>Euzebyella</taxon>
    </lineage>
</organism>
<reference evidence="2 3" key="1">
    <citation type="submission" date="2018-08" db="EMBL/GenBank/DDBJ databases">
        <title>The reduced genetic potential of extracellular carbohydrate catabolism in Euzebyella marina RN62, a Flavobacteriia bacterium isolated from the hadal water.</title>
        <authorList>
            <person name="Xue C."/>
        </authorList>
    </citation>
    <scope>NUCLEOTIDE SEQUENCE [LARGE SCALE GENOMIC DNA]</scope>
    <source>
        <strain evidence="2 3">RN62</strain>
    </source>
</reference>
<proteinExistence type="predicted"/>
<dbReference type="InterPro" id="IPR026341">
    <property type="entry name" value="T9SS_type_B"/>
</dbReference>
<dbReference type="InterPro" id="IPR044023">
    <property type="entry name" value="Ig_7"/>
</dbReference>
<dbReference type="Pfam" id="PF13585">
    <property type="entry name" value="CHU_C"/>
    <property type="match status" value="1"/>
</dbReference>
<dbReference type="KEGG" id="emar:D1013_17345"/>
<protein>
    <submittedName>
        <fullName evidence="2">Gliding motility-associated C-terminal domain-containing protein</fullName>
    </submittedName>
</protein>
<gene>
    <name evidence="2" type="ORF">D1013_17345</name>
</gene>
<accession>A0A3G2L9V1</accession>
<dbReference type="OrthoDB" id="1236981at2"/>
<evidence type="ECO:0000259" key="1">
    <source>
        <dbReference type="Pfam" id="PF19081"/>
    </source>
</evidence>
<dbReference type="RefSeq" id="WP_121850027.1">
    <property type="nucleotide sequence ID" value="NZ_CP032050.1"/>
</dbReference>
<keyword evidence="3" id="KW-1185">Reference proteome</keyword>
<dbReference type="Proteomes" id="UP000276309">
    <property type="component" value="Chromosome"/>
</dbReference>
<dbReference type="Pfam" id="PF19081">
    <property type="entry name" value="Ig_7"/>
    <property type="match status" value="1"/>
</dbReference>
<feature type="domain" description="Ig-like" evidence="1">
    <location>
        <begin position="699"/>
        <end position="778"/>
    </location>
</feature>
<evidence type="ECO:0000313" key="2">
    <source>
        <dbReference type="EMBL" id="AYN69020.1"/>
    </source>
</evidence>